<dbReference type="Pfam" id="PF00312">
    <property type="entry name" value="Ribosomal_S15"/>
    <property type="match status" value="1"/>
</dbReference>
<dbReference type="HAMAP" id="MF_01343_B">
    <property type="entry name" value="Ribosomal_uS15_B"/>
    <property type="match status" value="1"/>
</dbReference>
<protein>
    <submittedName>
        <fullName evidence="3">30S ribosomal protein S15</fullName>
    </submittedName>
</protein>
<dbReference type="GO" id="GO:0022627">
    <property type="term" value="C:cytosolic small ribosomal subunit"/>
    <property type="evidence" value="ECO:0007669"/>
    <property type="project" value="TreeGrafter"/>
</dbReference>
<dbReference type="InterPro" id="IPR009068">
    <property type="entry name" value="uS15_NS1_RNA-bd_sf"/>
</dbReference>
<evidence type="ECO:0000256" key="2">
    <source>
        <dbReference type="ARBA" id="ARBA00023274"/>
    </source>
</evidence>
<evidence type="ECO:0000256" key="1">
    <source>
        <dbReference type="ARBA" id="ARBA00022980"/>
    </source>
</evidence>
<name>A0A644U211_9ZZZZ</name>
<proteinExistence type="inferred from homology"/>
<gene>
    <name evidence="3" type="primary">rpsO_7</name>
    <name evidence="3" type="ORF">SDC9_19093</name>
</gene>
<dbReference type="SUPFAM" id="SSF47060">
    <property type="entry name" value="S15/NS1 RNA-binding domain"/>
    <property type="match status" value="1"/>
</dbReference>
<reference evidence="3" key="1">
    <citation type="submission" date="2019-08" db="EMBL/GenBank/DDBJ databases">
        <authorList>
            <person name="Kucharzyk K."/>
            <person name="Murdoch R.W."/>
            <person name="Higgins S."/>
            <person name="Loffler F."/>
        </authorList>
    </citation>
    <scope>NUCLEOTIDE SEQUENCE</scope>
</reference>
<dbReference type="CDD" id="cd00353">
    <property type="entry name" value="Ribosomal_S15p_S13e"/>
    <property type="match status" value="1"/>
</dbReference>
<dbReference type="PANTHER" id="PTHR23321">
    <property type="entry name" value="RIBOSOMAL PROTEIN S15, BACTERIAL AND ORGANELLAR"/>
    <property type="match status" value="1"/>
</dbReference>
<dbReference type="GO" id="GO:0003735">
    <property type="term" value="F:structural constituent of ribosome"/>
    <property type="evidence" value="ECO:0007669"/>
    <property type="project" value="InterPro"/>
</dbReference>
<accession>A0A644U211</accession>
<organism evidence="3">
    <name type="scientific">bioreactor metagenome</name>
    <dbReference type="NCBI Taxonomy" id="1076179"/>
    <lineage>
        <taxon>unclassified sequences</taxon>
        <taxon>metagenomes</taxon>
        <taxon>ecological metagenomes</taxon>
    </lineage>
</organism>
<evidence type="ECO:0000313" key="3">
    <source>
        <dbReference type="EMBL" id="MPL73296.1"/>
    </source>
</evidence>
<sequence>MYLEAEKKKEFFAQYGKSEKDTGSIEGQIALFTFRIQHLTQHVRGMKNDKFTERSLVRLVGKRRRLLDYLKDKDVVKYRELIKQLGIRK</sequence>
<dbReference type="NCBIfam" id="TIGR00952">
    <property type="entry name" value="S15_bact"/>
    <property type="match status" value="1"/>
</dbReference>
<comment type="caution">
    <text evidence="3">The sequence shown here is derived from an EMBL/GenBank/DDBJ whole genome shotgun (WGS) entry which is preliminary data.</text>
</comment>
<dbReference type="SMART" id="SM01387">
    <property type="entry name" value="Ribosomal_S15"/>
    <property type="match status" value="1"/>
</dbReference>
<dbReference type="Gene3D" id="6.10.250.3130">
    <property type="match status" value="1"/>
</dbReference>
<dbReference type="InterPro" id="IPR000589">
    <property type="entry name" value="Ribosomal_uS15"/>
</dbReference>
<dbReference type="EMBL" id="VSSQ01000072">
    <property type="protein sequence ID" value="MPL73296.1"/>
    <property type="molecule type" value="Genomic_DNA"/>
</dbReference>
<dbReference type="GO" id="GO:0006412">
    <property type="term" value="P:translation"/>
    <property type="evidence" value="ECO:0007669"/>
    <property type="project" value="InterPro"/>
</dbReference>
<dbReference type="PANTHER" id="PTHR23321:SF26">
    <property type="entry name" value="SMALL RIBOSOMAL SUBUNIT PROTEIN US15M"/>
    <property type="match status" value="1"/>
</dbReference>
<dbReference type="AlphaFoldDB" id="A0A644U211"/>
<dbReference type="PROSITE" id="PS00362">
    <property type="entry name" value="RIBOSOMAL_S15"/>
    <property type="match status" value="1"/>
</dbReference>
<keyword evidence="2" id="KW-0687">Ribonucleoprotein</keyword>
<keyword evidence="1 3" id="KW-0689">Ribosomal protein</keyword>
<dbReference type="Gene3D" id="1.10.287.10">
    <property type="entry name" value="S15/NS1, RNA-binding"/>
    <property type="match status" value="1"/>
</dbReference>
<dbReference type="InterPro" id="IPR005290">
    <property type="entry name" value="Ribosomal_uS15_bac-type"/>
</dbReference>